<gene>
    <name evidence="3" type="ORF">SK571_03210</name>
</gene>
<protein>
    <submittedName>
        <fullName evidence="3">PASTA domain-containing protein</fullName>
    </submittedName>
</protein>
<feature type="domain" description="PASTA" evidence="2">
    <location>
        <begin position="44"/>
        <end position="115"/>
    </location>
</feature>
<dbReference type="RefSeq" id="WP_319982482.1">
    <property type="nucleotide sequence ID" value="NZ_JAXAVV010000001.1"/>
</dbReference>
<evidence type="ECO:0000313" key="3">
    <source>
        <dbReference type="EMBL" id="MDX8048383.1"/>
    </source>
</evidence>
<evidence type="ECO:0000313" key="4">
    <source>
        <dbReference type="Proteomes" id="UP001271792"/>
    </source>
</evidence>
<accession>A0ABU4TJG0</accession>
<feature type="domain" description="PASTA" evidence="2">
    <location>
        <begin position="125"/>
        <end position="195"/>
    </location>
</feature>
<evidence type="ECO:0000259" key="2">
    <source>
        <dbReference type="PROSITE" id="PS51178"/>
    </source>
</evidence>
<keyword evidence="4" id="KW-1185">Reference proteome</keyword>
<dbReference type="Proteomes" id="UP001271792">
    <property type="component" value="Unassembled WGS sequence"/>
</dbReference>
<feature type="compositionally biased region" description="Low complexity" evidence="1">
    <location>
        <begin position="31"/>
        <end position="44"/>
    </location>
</feature>
<dbReference type="EMBL" id="JAXAVV010000001">
    <property type="protein sequence ID" value="MDX8048383.1"/>
    <property type="molecule type" value="Genomic_DNA"/>
</dbReference>
<proteinExistence type="predicted"/>
<dbReference type="PROSITE" id="PS51257">
    <property type="entry name" value="PROKAR_LIPOPROTEIN"/>
    <property type="match status" value="1"/>
</dbReference>
<dbReference type="Gene3D" id="3.30.10.20">
    <property type="match status" value="2"/>
</dbReference>
<feature type="region of interest" description="Disordered" evidence="1">
    <location>
        <begin position="27"/>
        <end position="50"/>
    </location>
</feature>
<name>A0ABU4TJG0_9PSEU</name>
<evidence type="ECO:0000256" key="1">
    <source>
        <dbReference type="SAM" id="MobiDB-lite"/>
    </source>
</evidence>
<reference evidence="3 4" key="1">
    <citation type="submission" date="2023-11" db="EMBL/GenBank/DDBJ databases">
        <title>Lentzea sokolovensis, sp. nov., Lentzea kristufkii, sp. nov., and Lentzea miocenensis, sp. nov., rare actinobacteria from Sokolov Coal Basin, Miocene lacustrine sediment, Czech Republic.</title>
        <authorList>
            <person name="Lara A."/>
            <person name="Kotroba L."/>
            <person name="Nouioui I."/>
            <person name="Neumann-Schaal M."/>
            <person name="Mast Y."/>
            <person name="Chronakova A."/>
        </authorList>
    </citation>
    <scope>NUCLEOTIDE SEQUENCE [LARGE SCALE GENOMIC DNA]</scope>
    <source>
        <strain evidence="3 4">BCCO 10_0798</strain>
    </source>
</reference>
<comment type="caution">
    <text evidence="3">The sequence shown here is derived from an EMBL/GenBank/DDBJ whole genome shotgun (WGS) entry which is preliminary data.</text>
</comment>
<dbReference type="Pfam" id="PF03793">
    <property type="entry name" value="PASTA"/>
    <property type="match status" value="1"/>
</dbReference>
<organism evidence="3 4">
    <name type="scientific">Lentzea kristufekii</name>
    <dbReference type="NCBI Taxonomy" id="3095430"/>
    <lineage>
        <taxon>Bacteria</taxon>
        <taxon>Bacillati</taxon>
        <taxon>Actinomycetota</taxon>
        <taxon>Actinomycetes</taxon>
        <taxon>Pseudonocardiales</taxon>
        <taxon>Pseudonocardiaceae</taxon>
        <taxon>Lentzea</taxon>
    </lineage>
</organism>
<dbReference type="PROSITE" id="PS51178">
    <property type="entry name" value="PASTA"/>
    <property type="match status" value="2"/>
</dbReference>
<dbReference type="CDD" id="cd06577">
    <property type="entry name" value="PASTA_pknB"/>
    <property type="match status" value="1"/>
</dbReference>
<sequence length="209" mass="21731">MSGGHRMKIAIALLTVVLAGCTGGEPGGPTGARATTTATSASSAQNGQKMPKVVEMRLAEARELLEQQGYRVAEEDETGRRREILEPMNWVVVSQSPEAEADAPSGTQVLLKVRKPTDSSAGQDPPAKGVVPNVVCLDLQKAQDTLQAAGFPLLGSEDATGQGRQQLADRNWVVVSQSAPAGSRPDVKVKITLGAVKFGEPTGGSGCKS</sequence>
<dbReference type="InterPro" id="IPR005543">
    <property type="entry name" value="PASTA_dom"/>
</dbReference>